<evidence type="ECO:0000313" key="5">
    <source>
        <dbReference type="EMBL" id="RHY94355.1"/>
    </source>
</evidence>
<feature type="region of interest" description="Disordered" evidence="2">
    <location>
        <begin position="232"/>
        <end position="252"/>
    </location>
</feature>
<proteinExistence type="predicted"/>
<evidence type="ECO:0008006" key="9">
    <source>
        <dbReference type="Google" id="ProtNLM"/>
    </source>
</evidence>
<dbReference type="Gene3D" id="2.40.40.10">
    <property type="entry name" value="RlpA-like domain"/>
    <property type="match status" value="1"/>
</dbReference>
<keyword evidence="3" id="KW-0812">Transmembrane</keyword>
<dbReference type="SUPFAM" id="SSF50685">
    <property type="entry name" value="Barwin-like endoglucanases"/>
    <property type="match status" value="1"/>
</dbReference>
<evidence type="ECO:0000256" key="3">
    <source>
        <dbReference type="SAM" id="Phobius"/>
    </source>
</evidence>
<keyword evidence="3" id="KW-1133">Transmembrane helix</keyword>
<organism evidence="5 8">
    <name type="scientific">Aphanomyces astaci</name>
    <name type="common">Crayfish plague agent</name>
    <dbReference type="NCBI Taxonomy" id="112090"/>
    <lineage>
        <taxon>Eukaryota</taxon>
        <taxon>Sar</taxon>
        <taxon>Stramenopiles</taxon>
        <taxon>Oomycota</taxon>
        <taxon>Saprolegniomycetes</taxon>
        <taxon>Saprolegniales</taxon>
        <taxon>Verrucalvaceae</taxon>
        <taxon>Aphanomyces</taxon>
    </lineage>
</organism>
<dbReference type="EMBL" id="QUTH01002763">
    <property type="protein sequence ID" value="RHZ24064.1"/>
    <property type="molecule type" value="Genomic_DNA"/>
</dbReference>
<dbReference type="AlphaFoldDB" id="A0A3R7BKL3"/>
<feature type="signal peptide" evidence="4">
    <location>
        <begin position="1"/>
        <end position="18"/>
    </location>
</feature>
<dbReference type="PROSITE" id="PS51257">
    <property type="entry name" value="PROKAR_LIPOPROTEIN"/>
    <property type="match status" value="1"/>
</dbReference>
<dbReference type="PANTHER" id="PTHR31836:SF21">
    <property type="entry name" value="EXPANSIN-LIKE PROTEIN 7"/>
    <property type="match status" value="1"/>
</dbReference>
<feature type="compositionally biased region" description="Basic and acidic residues" evidence="2">
    <location>
        <begin position="453"/>
        <end position="463"/>
    </location>
</feature>
<dbReference type="EMBL" id="QUTG01002862">
    <property type="protein sequence ID" value="RHY94355.1"/>
    <property type="molecule type" value="Genomic_DNA"/>
</dbReference>
<evidence type="ECO:0000313" key="8">
    <source>
        <dbReference type="Proteomes" id="UP000285712"/>
    </source>
</evidence>
<feature type="compositionally biased region" description="Polar residues" evidence="2">
    <location>
        <begin position="318"/>
        <end position="329"/>
    </location>
</feature>
<dbReference type="CDD" id="cd22191">
    <property type="entry name" value="DPBB_RlpA_EXP_N-like"/>
    <property type="match status" value="1"/>
</dbReference>
<feature type="transmembrane region" description="Helical" evidence="3">
    <location>
        <begin position="255"/>
        <end position="277"/>
    </location>
</feature>
<keyword evidence="1 4" id="KW-0732">Signal</keyword>
<feature type="region of interest" description="Disordered" evidence="2">
    <location>
        <begin position="288"/>
        <end position="376"/>
    </location>
</feature>
<feature type="compositionally biased region" description="Basic and acidic residues" evidence="2">
    <location>
        <begin position="294"/>
        <end position="308"/>
    </location>
</feature>
<feature type="compositionally biased region" description="Basic and acidic residues" evidence="2">
    <location>
        <begin position="437"/>
        <end position="446"/>
    </location>
</feature>
<dbReference type="VEuPathDB" id="FungiDB:H257_09590"/>
<sequence>MFMRLAGLALLATASCHAADTSAKLTLNYAKASDGTCRLLNVEGAKSTMYVSVPGKRFSTCGRCVQISCQDIACKTGSSVVAYVVDAKEGSQASDPLQLSPDAAKVLTPSPINSPIGISWKFTVCPDTFVVGNIKACMMDGASADYLPIQFFNSLQPIDTATYNAVPAKQSQNGFIFESGRISDDPSYYANIPVKLTSATGAVVQGSLSFKNPSVDKDANCADMGVQFEKPSASSGEVVDPLTPNGSKSGGGKSVLVPAILGSIGGLVLLAVIIFCLRRHRAAKDLRDDDDDMEHGHGSRSSTKDPRHIKPSGPHQVVSATSATTNNDSIPPVMGGNTPTLTANTPSTTYSRLDSDPPQRQPPHPAAYVEQQQQQPHQPFAYVVPERQPAAQPKVVVKSLQHIQQNQSQGVSYSDMFNDANRGMYARNSLASARISNTRDDRKSFDIDEERDVDSPSRPTEHDVQLDLLLQSGALSLHEDPFATTQSSPAPNNTGHATSPESYVRATSMPRSNSQKAIVPTFAAPRTSLTVASRDSSSHNNLLAYPYKKKREISQHQF</sequence>
<feature type="region of interest" description="Disordered" evidence="2">
    <location>
        <begin position="481"/>
        <end position="515"/>
    </location>
</feature>
<feature type="region of interest" description="Disordered" evidence="2">
    <location>
        <begin position="436"/>
        <end position="463"/>
    </location>
</feature>
<evidence type="ECO:0000313" key="7">
    <source>
        <dbReference type="Proteomes" id="UP000285430"/>
    </source>
</evidence>
<name>A0A3R7BKL3_APHAT</name>
<evidence type="ECO:0000256" key="1">
    <source>
        <dbReference type="ARBA" id="ARBA00022729"/>
    </source>
</evidence>
<gene>
    <name evidence="5" type="ORF">DYB35_004922</name>
    <name evidence="6" type="ORF">DYB37_005478</name>
</gene>
<protein>
    <recommendedName>
        <fullName evidence="9">Expansin-like EG45 domain-containing protein</fullName>
    </recommendedName>
</protein>
<dbReference type="InterPro" id="IPR036908">
    <property type="entry name" value="RlpA-like_sf"/>
</dbReference>
<dbReference type="InterPro" id="IPR051477">
    <property type="entry name" value="Expansin_CellWall"/>
</dbReference>
<evidence type="ECO:0000256" key="2">
    <source>
        <dbReference type="SAM" id="MobiDB-lite"/>
    </source>
</evidence>
<accession>A0A3R7BKL3</accession>
<evidence type="ECO:0000313" key="6">
    <source>
        <dbReference type="EMBL" id="RHZ24064.1"/>
    </source>
</evidence>
<feature type="compositionally biased region" description="Low complexity" evidence="2">
    <location>
        <begin position="337"/>
        <end position="349"/>
    </location>
</feature>
<dbReference type="Proteomes" id="UP000285712">
    <property type="component" value="Unassembled WGS sequence"/>
</dbReference>
<dbReference type="Proteomes" id="UP000285430">
    <property type="component" value="Unassembled WGS sequence"/>
</dbReference>
<comment type="caution">
    <text evidence="5">The sequence shown here is derived from an EMBL/GenBank/DDBJ whole genome shotgun (WGS) entry which is preliminary data.</text>
</comment>
<reference evidence="7 8" key="1">
    <citation type="submission" date="2018-08" db="EMBL/GenBank/DDBJ databases">
        <title>Aphanomyces genome sequencing and annotation.</title>
        <authorList>
            <person name="Minardi D."/>
            <person name="Oidtmann B."/>
            <person name="Van Der Giezen M."/>
            <person name="Studholme D.J."/>
        </authorList>
    </citation>
    <scope>NUCLEOTIDE SEQUENCE [LARGE SCALE GENOMIC DNA]</scope>
    <source>
        <strain evidence="6 7">Da</strain>
        <strain evidence="5 8">Sv</strain>
    </source>
</reference>
<dbReference type="PANTHER" id="PTHR31836">
    <property type="match status" value="1"/>
</dbReference>
<feature type="chain" id="PRO_5036092141" description="Expansin-like EG45 domain-containing protein" evidence="4">
    <location>
        <begin position="19"/>
        <end position="558"/>
    </location>
</feature>
<keyword evidence="3" id="KW-0472">Membrane</keyword>
<evidence type="ECO:0000256" key="4">
    <source>
        <dbReference type="SAM" id="SignalP"/>
    </source>
</evidence>
<feature type="compositionally biased region" description="Polar residues" evidence="2">
    <location>
        <begin position="483"/>
        <end position="501"/>
    </location>
</feature>